<dbReference type="EMBL" id="JAMKFE010000001">
    <property type="protein sequence ID" value="MCM5678060.1"/>
    <property type="molecule type" value="Genomic_DNA"/>
</dbReference>
<keyword evidence="8 10" id="KW-0460">Magnesium</keyword>
<dbReference type="SUPFAM" id="SSF56784">
    <property type="entry name" value="HAD-like"/>
    <property type="match status" value="1"/>
</dbReference>
<sequence length="236" mass="24799">MSAILKTAAPWVVRAVLFDLDGTLADTAPDLAGAVNCMRLRRGLPVLPVEQLRPVASAGARGMLAVGLGVSAADPQYERLREEFLSEYEAALDAESRLFDGAPELLDALAAAGVPWGVVTNKAMRFTRPVLDALGVASRAAVVIAGDTTPHAKPHPEPLFEACRQLNLEPQQAVYVGDDLRDVQAARAAGMPVVAAAYGYLGETPDLASWGADAVIDTLPQLLDLLRLDPGAANPS</sequence>
<dbReference type="InterPro" id="IPR037512">
    <property type="entry name" value="PGPase_prok"/>
</dbReference>
<comment type="catalytic activity">
    <reaction evidence="1 10">
        <text>2-phosphoglycolate + H2O = glycolate + phosphate</text>
        <dbReference type="Rhea" id="RHEA:14369"/>
        <dbReference type="ChEBI" id="CHEBI:15377"/>
        <dbReference type="ChEBI" id="CHEBI:29805"/>
        <dbReference type="ChEBI" id="CHEBI:43474"/>
        <dbReference type="ChEBI" id="CHEBI:58033"/>
        <dbReference type="EC" id="3.1.3.18"/>
    </reaction>
</comment>
<evidence type="ECO:0000313" key="11">
    <source>
        <dbReference type="EMBL" id="MCM5678060.1"/>
    </source>
</evidence>
<protein>
    <recommendedName>
        <fullName evidence="5 10">Phosphoglycolate phosphatase</fullName>
        <shortName evidence="10">PGP</shortName>
        <shortName evidence="10">PGPase</shortName>
        <ecNumber evidence="5 10">3.1.3.18</ecNumber>
    </recommendedName>
</protein>
<dbReference type="NCBIfam" id="TIGR01549">
    <property type="entry name" value="HAD-SF-IA-v1"/>
    <property type="match status" value="1"/>
</dbReference>
<evidence type="ECO:0000256" key="2">
    <source>
        <dbReference type="ARBA" id="ARBA00001946"/>
    </source>
</evidence>
<dbReference type="SFLD" id="SFLDS00003">
    <property type="entry name" value="Haloacid_Dehalogenase"/>
    <property type="match status" value="1"/>
</dbReference>
<dbReference type="InterPro" id="IPR036412">
    <property type="entry name" value="HAD-like_sf"/>
</dbReference>
<evidence type="ECO:0000256" key="10">
    <source>
        <dbReference type="HAMAP-Rule" id="MF_00495"/>
    </source>
</evidence>
<accession>A0ABT0YH65</accession>
<keyword evidence="12" id="KW-1185">Reference proteome</keyword>
<comment type="function">
    <text evidence="10">Specifically catalyzes the dephosphorylation of 2-phosphoglycolate. Is involved in the dissimilation of the intracellular 2-phosphoglycolate formed during the DNA repair of 3'-phosphoglycolate ends, a major class of DNA lesions induced by oxidative stress.</text>
</comment>
<comment type="similarity">
    <text evidence="4 10">Belongs to the HAD-like hydrolase superfamily. CbbY/CbbZ/Gph/YieH family.</text>
</comment>
<dbReference type="InterPro" id="IPR023198">
    <property type="entry name" value="PGP-like_dom2"/>
</dbReference>
<organism evidence="11 12">
    <name type="scientific">Caldimonas mangrovi</name>
    <dbReference type="NCBI Taxonomy" id="2944811"/>
    <lineage>
        <taxon>Bacteria</taxon>
        <taxon>Pseudomonadati</taxon>
        <taxon>Pseudomonadota</taxon>
        <taxon>Betaproteobacteria</taxon>
        <taxon>Burkholderiales</taxon>
        <taxon>Sphaerotilaceae</taxon>
        <taxon>Caldimonas</taxon>
    </lineage>
</organism>
<comment type="pathway">
    <text evidence="3 10">Organic acid metabolism; glycolate biosynthesis; glycolate from 2-phosphoglycolate: step 1/1.</text>
</comment>
<keyword evidence="7 10" id="KW-0378">Hydrolase</keyword>
<dbReference type="Gene3D" id="3.40.50.1000">
    <property type="entry name" value="HAD superfamily/HAD-like"/>
    <property type="match status" value="1"/>
</dbReference>
<evidence type="ECO:0000256" key="9">
    <source>
        <dbReference type="ARBA" id="ARBA00023277"/>
    </source>
</evidence>
<keyword evidence="9 10" id="KW-0119">Carbohydrate metabolism</keyword>
<evidence type="ECO:0000256" key="4">
    <source>
        <dbReference type="ARBA" id="ARBA00006171"/>
    </source>
</evidence>
<evidence type="ECO:0000256" key="8">
    <source>
        <dbReference type="ARBA" id="ARBA00022842"/>
    </source>
</evidence>
<dbReference type="SFLD" id="SFLDG01135">
    <property type="entry name" value="C1.5.6:_HAD__Beta-PGM__Phospha"/>
    <property type="match status" value="1"/>
</dbReference>
<evidence type="ECO:0000313" key="12">
    <source>
        <dbReference type="Proteomes" id="UP001165541"/>
    </source>
</evidence>
<dbReference type="NCBIfam" id="TIGR01449">
    <property type="entry name" value="PGP_bact"/>
    <property type="match status" value="1"/>
</dbReference>
<evidence type="ECO:0000256" key="3">
    <source>
        <dbReference type="ARBA" id="ARBA00004818"/>
    </source>
</evidence>
<dbReference type="InterPro" id="IPR041492">
    <property type="entry name" value="HAD_2"/>
</dbReference>
<comment type="cofactor">
    <cofactor evidence="2 10">
        <name>Mg(2+)</name>
        <dbReference type="ChEBI" id="CHEBI:18420"/>
    </cofactor>
</comment>
<dbReference type="Pfam" id="PF13419">
    <property type="entry name" value="HAD_2"/>
    <property type="match status" value="1"/>
</dbReference>
<keyword evidence="6 10" id="KW-0479">Metal-binding</keyword>
<comment type="caution">
    <text evidence="11">The sequence shown here is derived from an EMBL/GenBank/DDBJ whole genome shotgun (WGS) entry which is preliminary data.</text>
</comment>
<dbReference type="EC" id="3.1.3.18" evidence="5 10"/>
<dbReference type="HAMAP" id="MF_00495">
    <property type="entry name" value="GPH_hydrolase_bact"/>
    <property type="match status" value="1"/>
</dbReference>
<evidence type="ECO:0000256" key="5">
    <source>
        <dbReference type="ARBA" id="ARBA00013078"/>
    </source>
</evidence>
<feature type="active site" description="Nucleophile" evidence="10">
    <location>
        <position position="19"/>
    </location>
</feature>
<feature type="binding site" evidence="10">
    <location>
        <position position="178"/>
    </location>
    <ligand>
        <name>Mg(2+)</name>
        <dbReference type="ChEBI" id="CHEBI:18420"/>
    </ligand>
</feature>
<dbReference type="Gene3D" id="1.10.150.240">
    <property type="entry name" value="Putative phosphatase, domain 2"/>
    <property type="match status" value="1"/>
</dbReference>
<dbReference type="InterPro" id="IPR006439">
    <property type="entry name" value="HAD-SF_hydro_IA"/>
</dbReference>
<evidence type="ECO:0000256" key="7">
    <source>
        <dbReference type="ARBA" id="ARBA00022801"/>
    </source>
</evidence>
<feature type="binding site" evidence="10">
    <location>
        <position position="21"/>
    </location>
    <ligand>
        <name>Mg(2+)</name>
        <dbReference type="ChEBI" id="CHEBI:18420"/>
    </ligand>
</feature>
<dbReference type="PANTHER" id="PTHR43434:SF23">
    <property type="entry name" value="PHOSPHOGLYCOLATE PHOSPHATASE"/>
    <property type="match status" value="1"/>
</dbReference>
<evidence type="ECO:0000256" key="1">
    <source>
        <dbReference type="ARBA" id="ARBA00000830"/>
    </source>
</evidence>
<dbReference type="PRINTS" id="PR00413">
    <property type="entry name" value="HADHALOGNASE"/>
</dbReference>
<dbReference type="GO" id="GO:0008967">
    <property type="term" value="F:phosphoglycolate phosphatase activity"/>
    <property type="evidence" value="ECO:0007669"/>
    <property type="project" value="UniProtKB-EC"/>
</dbReference>
<evidence type="ECO:0000256" key="6">
    <source>
        <dbReference type="ARBA" id="ARBA00022723"/>
    </source>
</evidence>
<gene>
    <name evidence="11" type="primary">gph</name>
    <name evidence="11" type="ORF">M8A51_00760</name>
</gene>
<dbReference type="InterPro" id="IPR050155">
    <property type="entry name" value="HAD-like_hydrolase_sf"/>
</dbReference>
<proteinExistence type="inferred from homology"/>
<name>A0ABT0YH65_9BURK</name>
<feature type="binding site" evidence="10">
    <location>
        <position position="19"/>
    </location>
    <ligand>
        <name>Mg(2+)</name>
        <dbReference type="ChEBI" id="CHEBI:18420"/>
    </ligand>
</feature>
<dbReference type="RefSeq" id="WP_251776179.1">
    <property type="nucleotide sequence ID" value="NZ_JAMKFE010000001.1"/>
</dbReference>
<dbReference type="Proteomes" id="UP001165541">
    <property type="component" value="Unassembled WGS sequence"/>
</dbReference>
<dbReference type="SFLD" id="SFLDG01129">
    <property type="entry name" value="C1.5:_HAD__Beta-PGM__Phosphata"/>
    <property type="match status" value="1"/>
</dbReference>
<dbReference type="PANTHER" id="PTHR43434">
    <property type="entry name" value="PHOSPHOGLYCOLATE PHOSPHATASE"/>
    <property type="match status" value="1"/>
</dbReference>
<reference evidence="11" key="1">
    <citation type="submission" date="2022-05" db="EMBL/GenBank/DDBJ databases">
        <title>Schlegelella sp. nov., isolated from mangrove soil.</title>
        <authorList>
            <person name="Liu Y."/>
            <person name="Ge X."/>
            <person name="Liu W."/>
        </authorList>
    </citation>
    <scope>NUCLEOTIDE SEQUENCE</scope>
    <source>
        <strain evidence="11">S2-27</strain>
    </source>
</reference>
<dbReference type="NCBIfam" id="TIGR01509">
    <property type="entry name" value="HAD-SF-IA-v3"/>
    <property type="match status" value="1"/>
</dbReference>
<dbReference type="InterPro" id="IPR023214">
    <property type="entry name" value="HAD_sf"/>
</dbReference>